<dbReference type="InterPro" id="IPR051499">
    <property type="entry name" value="Phosducin-like_reg"/>
</dbReference>
<dbReference type="STRING" id="65357.A0A024FUQ1"/>
<dbReference type="Gene3D" id="3.40.30.10">
    <property type="entry name" value="Glutaredoxin"/>
    <property type="match status" value="1"/>
</dbReference>
<feature type="domain" description="Phosducin" evidence="2">
    <location>
        <begin position="72"/>
        <end position="267"/>
    </location>
</feature>
<evidence type="ECO:0000259" key="2">
    <source>
        <dbReference type="Pfam" id="PF02114"/>
    </source>
</evidence>
<accession>A0A024FUQ1</accession>
<dbReference type="AlphaFoldDB" id="A0A024FUQ1"/>
<proteinExistence type="inferred from homology"/>
<evidence type="ECO:0000256" key="1">
    <source>
        <dbReference type="ARBA" id="ARBA00009686"/>
    </source>
</evidence>
<dbReference type="CDD" id="cd02957">
    <property type="entry name" value="Phd_like"/>
    <property type="match status" value="1"/>
</dbReference>
<gene>
    <name evidence="3" type="ORF">BN9_118740</name>
</gene>
<reference evidence="3 4" key="1">
    <citation type="submission" date="2012-05" db="EMBL/GenBank/DDBJ databases">
        <title>Recombination and specialization in a pathogen metapopulation.</title>
        <authorList>
            <person name="Gardiner A."/>
            <person name="Kemen E."/>
            <person name="Schultz-Larsen T."/>
            <person name="MacLean D."/>
            <person name="Van Oosterhout C."/>
            <person name="Jones J.D.G."/>
        </authorList>
    </citation>
    <scope>NUCLEOTIDE SEQUENCE [LARGE SCALE GENOMIC DNA]</scope>
    <source>
        <strain evidence="3 4">Ac Nc2</strain>
    </source>
</reference>
<sequence length="271" mass="31234">MERFFTVHNVLEDLDPDQINRTIASDSEESIESADDQDIKVRSVRDPAGPWAQADIADSTSWGQSGKKFYREFRSGNTGPKGVIRDHKMYTKNRQLERESKEMERENILLRIAKGAVKPEYSNDSQSSDEEFDPLLPQVLSVYNEKRLFQLQQRAQCRQFGSLKYISPIDFVDSINAAKEGEIALVHLYHPDNYACELINNHLGRIANLHPKIQILAMLAHDADKTFSISDLPVFLVYHKSELVETYVNMFEKLNGEFTQRKLEKFIIDHV</sequence>
<dbReference type="PANTHER" id="PTHR46052">
    <property type="entry name" value="PHOSDUCIN-LIKE PROTEIN"/>
    <property type="match status" value="1"/>
</dbReference>
<dbReference type="PANTHER" id="PTHR46052:SF1">
    <property type="entry name" value="PHOSDUCIN-LIKE PROTEIN"/>
    <property type="match status" value="1"/>
</dbReference>
<comment type="similarity">
    <text evidence="1">Belongs to the phosducin family.</text>
</comment>
<name>A0A024FUQ1_9STRA</name>
<dbReference type="Pfam" id="PF02114">
    <property type="entry name" value="Phosducin"/>
    <property type="match status" value="1"/>
</dbReference>
<evidence type="ECO:0000313" key="4">
    <source>
        <dbReference type="Proteomes" id="UP000053237"/>
    </source>
</evidence>
<keyword evidence="4" id="KW-1185">Reference proteome</keyword>
<dbReference type="SUPFAM" id="SSF52833">
    <property type="entry name" value="Thioredoxin-like"/>
    <property type="match status" value="1"/>
</dbReference>
<dbReference type="InterPro" id="IPR023196">
    <property type="entry name" value="Phosducin_N_dom_sf"/>
</dbReference>
<organism evidence="3 4">
    <name type="scientific">Albugo candida</name>
    <dbReference type="NCBI Taxonomy" id="65357"/>
    <lineage>
        <taxon>Eukaryota</taxon>
        <taxon>Sar</taxon>
        <taxon>Stramenopiles</taxon>
        <taxon>Oomycota</taxon>
        <taxon>Peronosporomycetes</taxon>
        <taxon>Albuginales</taxon>
        <taxon>Albuginaceae</taxon>
        <taxon>Albugo</taxon>
    </lineage>
</organism>
<dbReference type="InParanoid" id="A0A024FUQ1"/>
<evidence type="ECO:0000313" key="3">
    <source>
        <dbReference type="EMBL" id="CCI10878.1"/>
    </source>
</evidence>
<dbReference type="InterPro" id="IPR024253">
    <property type="entry name" value="Phosducin_thioredoxin-like_dom"/>
</dbReference>
<dbReference type="EMBL" id="CAIX01000433">
    <property type="protein sequence ID" value="CCI10878.1"/>
    <property type="molecule type" value="Genomic_DNA"/>
</dbReference>
<dbReference type="InterPro" id="IPR036249">
    <property type="entry name" value="Thioredoxin-like_sf"/>
</dbReference>
<dbReference type="Proteomes" id="UP000053237">
    <property type="component" value="Unassembled WGS sequence"/>
</dbReference>
<dbReference type="Gene3D" id="1.10.168.10">
    <property type="entry name" value="Phosducin, domain 2"/>
    <property type="match status" value="1"/>
</dbReference>
<protein>
    <recommendedName>
        <fullName evidence="2">Phosducin domain-containing protein</fullName>
    </recommendedName>
</protein>
<comment type="caution">
    <text evidence="3">The sequence shown here is derived from an EMBL/GenBank/DDBJ whole genome shotgun (WGS) entry which is preliminary data.</text>
</comment>
<dbReference type="OrthoDB" id="70588at2759"/>